<proteinExistence type="predicted"/>
<dbReference type="RefSeq" id="WP_190930965.1">
    <property type="nucleotide sequence ID" value="NZ_JACXJA010000041.1"/>
</dbReference>
<dbReference type="Proteomes" id="UP000639396">
    <property type="component" value="Unassembled WGS sequence"/>
</dbReference>
<organism evidence="2 3">
    <name type="scientific">Paenibacillus oceani</name>
    <dbReference type="NCBI Taxonomy" id="2772510"/>
    <lineage>
        <taxon>Bacteria</taxon>
        <taxon>Bacillati</taxon>
        <taxon>Bacillota</taxon>
        <taxon>Bacilli</taxon>
        <taxon>Bacillales</taxon>
        <taxon>Paenibacillaceae</taxon>
        <taxon>Paenibacillus</taxon>
    </lineage>
</organism>
<feature type="chain" id="PRO_5039629605" evidence="1">
    <location>
        <begin position="23"/>
        <end position="444"/>
    </location>
</feature>
<comment type="caution">
    <text evidence="2">The sequence shown here is derived from an EMBL/GenBank/DDBJ whole genome shotgun (WGS) entry which is preliminary data.</text>
</comment>
<keyword evidence="3" id="KW-1185">Reference proteome</keyword>
<protein>
    <submittedName>
        <fullName evidence="2">Extracellular solute-binding protein</fullName>
    </submittedName>
</protein>
<dbReference type="Gene3D" id="3.40.190.10">
    <property type="entry name" value="Periplasmic binding protein-like II"/>
    <property type="match status" value="1"/>
</dbReference>
<evidence type="ECO:0000313" key="2">
    <source>
        <dbReference type="EMBL" id="MBD2865345.1"/>
    </source>
</evidence>
<gene>
    <name evidence="2" type="ORF">IDH45_25505</name>
</gene>
<keyword evidence="1" id="KW-0732">Signal</keyword>
<dbReference type="PANTHER" id="PTHR43649">
    <property type="entry name" value="ARABINOSE-BINDING PROTEIN-RELATED"/>
    <property type="match status" value="1"/>
</dbReference>
<feature type="signal peptide" evidence="1">
    <location>
        <begin position="1"/>
        <end position="22"/>
    </location>
</feature>
<dbReference type="AlphaFoldDB" id="A0A927CGI9"/>
<evidence type="ECO:0000256" key="1">
    <source>
        <dbReference type="SAM" id="SignalP"/>
    </source>
</evidence>
<dbReference type="EMBL" id="JACXJA010000041">
    <property type="protein sequence ID" value="MBD2865345.1"/>
    <property type="molecule type" value="Genomic_DNA"/>
</dbReference>
<sequence length="444" mass="48881">MLKRSFTVMTAGMMLLAACSNGGTPAANEANPLAGGATPAPVPEEKQEPIELMFWNSSSGGTEQGFMDTVGNAVKQKFPHITPKYIPTGKGTLMPDLIAAGTTPDIVMSSLPGIFSGYLANGMQYDMTEQLNKYKLDLNQFEPTTIALIKQISNGAMFGLPYGSNTTHLLYNRDIFDKFGVAYPTDGMTWDDIYELAKKMTRTEGGVHYRGFASSLEHLEMTNQLSFSLVDPKTKKSTYASDEKWRTFVDNLVRFYQIPGNGVDDKTVSQAAQLDAFQKEGTVAMYAGIVVPAESVTVNWDIVRLPEFSSARGIGSQPYPSYMMITGTSKHKDNAFKVIQYLTTDEEYLTSRAKRGAMSAVKNPKVIQAFGHDLPHWQGRNILKARFPEKLANPSVYTEFNSVALTKYTANMNAFLTGKIPDTNTALRMMSEQADQAIADAMKK</sequence>
<accession>A0A927CGI9</accession>
<dbReference type="Pfam" id="PF01547">
    <property type="entry name" value="SBP_bac_1"/>
    <property type="match status" value="1"/>
</dbReference>
<dbReference type="PANTHER" id="PTHR43649:SF12">
    <property type="entry name" value="DIACETYLCHITOBIOSE BINDING PROTEIN DASA"/>
    <property type="match status" value="1"/>
</dbReference>
<reference evidence="2" key="1">
    <citation type="submission" date="2020-09" db="EMBL/GenBank/DDBJ databases">
        <title>A novel bacterium of genus Paenibacillus, isolated from South China Sea.</title>
        <authorList>
            <person name="Huang H."/>
            <person name="Mo K."/>
            <person name="Hu Y."/>
        </authorList>
    </citation>
    <scope>NUCLEOTIDE SEQUENCE</scope>
    <source>
        <strain evidence="2">IB182363</strain>
    </source>
</reference>
<dbReference type="PROSITE" id="PS51257">
    <property type="entry name" value="PROKAR_LIPOPROTEIN"/>
    <property type="match status" value="1"/>
</dbReference>
<name>A0A927CGI9_9BACL</name>
<dbReference type="SUPFAM" id="SSF53850">
    <property type="entry name" value="Periplasmic binding protein-like II"/>
    <property type="match status" value="1"/>
</dbReference>
<dbReference type="InterPro" id="IPR050490">
    <property type="entry name" value="Bact_solute-bd_prot1"/>
</dbReference>
<dbReference type="InterPro" id="IPR006059">
    <property type="entry name" value="SBP"/>
</dbReference>
<evidence type="ECO:0000313" key="3">
    <source>
        <dbReference type="Proteomes" id="UP000639396"/>
    </source>
</evidence>